<sequence length="187" mass="22303">MLSQGMTTDTGNTIGDTIKEYGKRLFGFIRNKVRSEEDAEDILQDVWYQLSNVINIDEIDQMSGWLHQVARNKIIDKYRKKTPELIEDFNYEDDDDGFNMGEILLADNYTPETEYIREAFWKELFLALEELPENQRQVFVWNELEDLTLQDIANRTNENLKTIISRKGYAVKHLRKRMKRLYDEFFN</sequence>
<protein>
    <submittedName>
        <fullName evidence="8">RNA polymerase sigma factor, sigma-70 family</fullName>
    </submittedName>
</protein>
<dbReference type="PANTHER" id="PTHR43133">
    <property type="entry name" value="RNA POLYMERASE ECF-TYPE SIGMA FACTO"/>
    <property type="match status" value="1"/>
</dbReference>
<evidence type="ECO:0000256" key="3">
    <source>
        <dbReference type="ARBA" id="ARBA00023082"/>
    </source>
</evidence>
<dbReference type="SUPFAM" id="SSF88659">
    <property type="entry name" value="Sigma3 and sigma4 domains of RNA polymerase sigma factors"/>
    <property type="match status" value="1"/>
</dbReference>
<keyword evidence="9" id="KW-1185">Reference proteome</keyword>
<dbReference type="InterPro" id="IPR036388">
    <property type="entry name" value="WH-like_DNA-bd_sf"/>
</dbReference>
<dbReference type="InterPro" id="IPR013324">
    <property type="entry name" value="RNA_pol_sigma_r3/r4-like"/>
</dbReference>
<dbReference type="PROSITE" id="PS50890">
    <property type="entry name" value="PUA"/>
    <property type="match status" value="1"/>
</dbReference>
<evidence type="ECO:0000313" key="9">
    <source>
        <dbReference type="Proteomes" id="UP000199532"/>
    </source>
</evidence>
<evidence type="ECO:0000313" key="8">
    <source>
        <dbReference type="EMBL" id="SEJ31752.1"/>
    </source>
</evidence>
<accession>A0A1H6Y3M0</accession>
<feature type="domain" description="RNA polymerase sigma-70 region 4" evidence="7">
    <location>
        <begin position="127"/>
        <end position="176"/>
    </location>
</feature>
<comment type="similarity">
    <text evidence="1">Belongs to the sigma-70 factor family. ECF subfamily.</text>
</comment>
<evidence type="ECO:0000256" key="4">
    <source>
        <dbReference type="ARBA" id="ARBA00023125"/>
    </source>
</evidence>
<dbReference type="Gene3D" id="1.10.1740.10">
    <property type="match status" value="1"/>
</dbReference>
<keyword evidence="2" id="KW-0805">Transcription regulation</keyword>
<dbReference type="Pfam" id="PF04542">
    <property type="entry name" value="Sigma70_r2"/>
    <property type="match status" value="1"/>
</dbReference>
<organism evidence="8 9">
    <name type="scientific">Dyadobacter koreensis</name>
    <dbReference type="NCBI Taxonomy" id="408657"/>
    <lineage>
        <taxon>Bacteria</taxon>
        <taxon>Pseudomonadati</taxon>
        <taxon>Bacteroidota</taxon>
        <taxon>Cytophagia</taxon>
        <taxon>Cytophagales</taxon>
        <taxon>Spirosomataceae</taxon>
        <taxon>Dyadobacter</taxon>
    </lineage>
</organism>
<dbReference type="InterPro" id="IPR039425">
    <property type="entry name" value="RNA_pol_sigma-70-like"/>
</dbReference>
<dbReference type="STRING" id="408657.SAMN04487995_4167"/>
<keyword evidence="3" id="KW-0731">Sigma factor</keyword>
<evidence type="ECO:0000256" key="2">
    <source>
        <dbReference type="ARBA" id="ARBA00023015"/>
    </source>
</evidence>
<reference evidence="8 9" key="1">
    <citation type="submission" date="2016-10" db="EMBL/GenBank/DDBJ databases">
        <authorList>
            <person name="de Groot N.N."/>
        </authorList>
    </citation>
    <scope>NUCLEOTIDE SEQUENCE [LARGE SCALE GENOMIC DNA]</scope>
    <source>
        <strain evidence="8 9">DSM 19938</strain>
    </source>
</reference>
<evidence type="ECO:0000259" key="7">
    <source>
        <dbReference type="Pfam" id="PF04545"/>
    </source>
</evidence>
<dbReference type="GO" id="GO:0006352">
    <property type="term" value="P:DNA-templated transcription initiation"/>
    <property type="evidence" value="ECO:0007669"/>
    <property type="project" value="InterPro"/>
</dbReference>
<dbReference type="CDD" id="cd06171">
    <property type="entry name" value="Sigma70_r4"/>
    <property type="match status" value="1"/>
</dbReference>
<dbReference type="GO" id="GO:0003677">
    <property type="term" value="F:DNA binding"/>
    <property type="evidence" value="ECO:0007669"/>
    <property type="project" value="UniProtKB-KW"/>
</dbReference>
<dbReference type="InterPro" id="IPR014284">
    <property type="entry name" value="RNA_pol_sigma-70_dom"/>
</dbReference>
<dbReference type="AlphaFoldDB" id="A0A1H6Y3M0"/>
<keyword evidence="5" id="KW-0804">Transcription</keyword>
<dbReference type="Gene3D" id="1.10.10.10">
    <property type="entry name" value="Winged helix-like DNA-binding domain superfamily/Winged helix DNA-binding domain"/>
    <property type="match status" value="1"/>
</dbReference>
<dbReference type="NCBIfam" id="TIGR02937">
    <property type="entry name" value="sigma70-ECF"/>
    <property type="match status" value="1"/>
</dbReference>
<dbReference type="GO" id="GO:0016987">
    <property type="term" value="F:sigma factor activity"/>
    <property type="evidence" value="ECO:0007669"/>
    <property type="project" value="UniProtKB-KW"/>
</dbReference>
<dbReference type="EMBL" id="FNXY01000006">
    <property type="protein sequence ID" value="SEJ31752.1"/>
    <property type="molecule type" value="Genomic_DNA"/>
</dbReference>
<dbReference type="PANTHER" id="PTHR43133:SF8">
    <property type="entry name" value="RNA POLYMERASE SIGMA FACTOR HI_1459-RELATED"/>
    <property type="match status" value="1"/>
</dbReference>
<keyword evidence="4" id="KW-0238">DNA-binding</keyword>
<gene>
    <name evidence="8" type="ORF">SAMN04487995_4167</name>
</gene>
<dbReference type="InterPro" id="IPR007630">
    <property type="entry name" value="RNA_pol_sigma70_r4"/>
</dbReference>
<dbReference type="Pfam" id="PF04545">
    <property type="entry name" value="Sigma70_r4"/>
    <property type="match status" value="1"/>
</dbReference>
<evidence type="ECO:0000259" key="6">
    <source>
        <dbReference type="Pfam" id="PF04542"/>
    </source>
</evidence>
<evidence type="ECO:0000256" key="5">
    <source>
        <dbReference type="ARBA" id="ARBA00023163"/>
    </source>
</evidence>
<dbReference type="Proteomes" id="UP000199532">
    <property type="component" value="Unassembled WGS sequence"/>
</dbReference>
<dbReference type="InterPro" id="IPR013325">
    <property type="entry name" value="RNA_pol_sigma_r2"/>
</dbReference>
<proteinExistence type="inferred from homology"/>
<evidence type="ECO:0000256" key="1">
    <source>
        <dbReference type="ARBA" id="ARBA00010641"/>
    </source>
</evidence>
<dbReference type="InterPro" id="IPR007627">
    <property type="entry name" value="RNA_pol_sigma70_r2"/>
</dbReference>
<dbReference type="SUPFAM" id="SSF88946">
    <property type="entry name" value="Sigma2 domain of RNA polymerase sigma factors"/>
    <property type="match status" value="1"/>
</dbReference>
<name>A0A1H6Y3M0_9BACT</name>
<dbReference type="RefSeq" id="WP_229209707.1">
    <property type="nucleotide sequence ID" value="NZ_FNXY01000006.1"/>
</dbReference>
<feature type="domain" description="RNA polymerase sigma-70 region 2" evidence="6">
    <location>
        <begin position="18"/>
        <end position="82"/>
    </location>
</feature>